<dbReference type="InterPro" id="IPR007720">
    <property type="entry name" value="PigQ/GPI1"/>
</dbReference>
<accession>A0A7N2M353</accession>
<evidence type="ECO:0000313" key="2">
    <source>
        <dbReference type="EnsemblPlants" id="QL07p004892:mrna"/>
    </source>
</evidence>
<dbReference type="AlphaFoldDB" id="A0A7N2M353"/>
<reference evidence="2" key="2">
    <citation type="submission" date="2021-01" db="UniProtKB">
        <authorList>
            <consortium name="EnsemblPlants"/>
        </authorList>
    </citation>
    <scope>IDENTIFICATION</scope>
</reference>
<feature type="transmembrane region" description="Helical" evidence="1">
    <location>
        <begin position="365"/>
        <end position="383"/>
    </location>
</feature>
<dbReference type="GO" id="GO:0006506">
    <property type="term" value="P:GPI anchor biosynthetic process"/>
    <property type="evidence" value="ECO:0007669"/>
    <property type="project" value="InterPro"/>
</dbReference>
<feature type="transmembrane region" description="Helical" evidence="1">
    <location>
        <begin position="434"/>
        <end position="452"/>
    </location>
</feature>
<dbReference type="EMBL" id="LRBV02000007">
    <property type="status" value="NOT_ANNOTATED_CDS"/>
    <property type="molecule type" value="Genomic_DNA"/>
</dbReference>
<dbReference type="EnsemblPlants" id="QL07p004892:mrna">
    <property type="protein sequence ID" value="QL07p004892:mrna"/>
    <property type="gene ID" value="QL07p004892"/>
</dbReference>
<organism evidence="2 3">
    <name type="scientific">Quercus lobata</name>
    <name type="common">Valley oak</name>
    <dbReference type="NCBI Taxonomy" id="97700"/>
    <lineage>
        <taxon>Eukaryota</taxon>
        <taxon>Viridiplantae</taxon>
        <taxon>Streptophyta</taxon>
        <taxon>Embryophyta</taxon>
        <taxon>Tracheophyta</taxon>
        <taxon>Spermatophyta</taxon>
        <taxon>Magnoliopsida</taxon>
        <taxon>eudicotyledons</taxon>
        <taxon>Gunneridae</taxon>
        <taxon>Pentapetalae</taxon>
        <taxon>rosids</taxon>
        <taxon>fabids</taxon>
        <taxon>Fagales</taxon>
        <taxon>Fagaceae</taxon>
        <taxon>Quercus</taxon>
    </lineage>
</organism>
<dbReference type="GO" id="GO:0016020">
    <property type="term" value="C:membrane"/>
    <property type="evidence" value="ECO:0007669"/>
    <property type="project" value="InterPro"/>
</dbReference>
<evidence type="ECO:0000256" key="1">
    <source>
        <dbReference type="SAM" id="Phobius"/>
    </source>
</evidence>
<name>A0A7N2M353_QUELO</name>
<dbReference type="PANTHER" id="PTHR47555:SF2">
    <property type="entry name" value="N-ACETYLGLUCOSAMINYL TRANSFERASE COMPONENT FAMILY PROTEIN _ GPI1 FAMILY PROTEIN"/>
    <property type="match status" value="1"/>
</dbReference>
<dbReference type="FunCoup" id="A0A7N2M353">
    <property type="interactions" value="505"/>
</dbReference>
<proteinExistence type="predicted"/>
<keyword evidence="1" id="KW-0812">Transmembrane</keyword>
<dbReference type="OMA" id="TEIICSW"/>
<feature type="transmembrane region" description="Helical" evidence="1">
    <location>
        <begin position="288"/>
        <end position="310"/>
    </location>
</feature>
<feature type="transmembrane region" description="Helical" evidence="1">
    <location>
        <begin position="261"/>
        <end position="282"/>
    </location>
</feature>
<feature type="transmembrane region" description="Helical" evidence="1">
    <location>
        <begin position="557"/>
        <end position="580"/>
    </location>
</feature>
<keyword evidence="3" id="KW-1185">Reference proteome</keyword>
<dbReference type="Pfam" id="PF05024">
    <property type="entry name" value="Gpi1"/>
    <property type="match status" value="2"/>
</dbReference>
<keyword evidence="1" id="KW-1133">Transmembrane helix</keyword>
<dbReference type="PANTHER" id="PTHR47555">
    <property type="entry name" value="N-ACETYLGLUCOSAMINYL TRANSFERASE COMPONENT FAMILY PROTEIN / GPI1 FAMILY PROTEIN"/>
    <property type="match status" value="1"/>
</dbReference>
<reference evidence="2 3" key="1">
    <citation type="journal article" date="2016" name="G3 (Bethesda)">
        <title>First Draft Assembly and Annotation of the Genome of a California Endemic Oak Quercus lobata Nee (Fagaceae).</title>
        <authorList>
            <person name="Sork V.L."/>
            <person name="Fitz-Gibbon S.T."/>
            <person name="Puiu D."/>
            <person name="Crepeau M."/>
            <person name="Gugger P.F."/>
            <person name="Sherman R."/>
            <person name="Stevens K."/>
            <person name="Langley C.H."/>
            <person name="Pellegrini M."/>
            <person name="Salzberg S.L."/>
        </authorList>
    </citation>
    <scope>NUCLEOTIDE SEQUENCE [LARGE SCALE GENOMIC DNA]</scope>
    <source>
        <strain evidence="2 3">cv. SW786</strain>
    </source>
</reference>
<dbReference type="InParanoid" id="A0A7N2M353"/>
<dbReference type="Proteomes" id="UP000594261">
    <property type="component" value="Chromosome 7"/>
</dbReference>
<evidence type="ECO:0008006" key="4">
    <source>
        <dbReference type="Google" id="ProtNLM"/>
    </source>
</evidence>
<feature type="transmembrane region" description="Helical" evidence="1">
    <location>
        <begin position="586"/>
        <end position="611"/>
    </location>
</feature>
<evidence type="ECO:0000313" key="3">
    <source>
        <dbReference type="Proteomes" id="UP000594261"/>
    </source>
</evidence>
<dbReference type="Gramene" id="QL07p004892:mrna">
    <property type="protein sequence ID" value="QL07p004892:mrna"/>
    <property type="gene ID" value="QL07p004892"/>
</dbReference>
<keyword evidence="1" id="KW-0472">Membrane</keyword>
<sequence length="745" mass="84311">MRRKCRIWWPKELALSEPLSSNFLFGWFVSSSVSLDIVVAFGCCEGSLLHNQSGLEGTLHDANGNMPKFLQDKSKLSILGQHGVDLNSNGLLLSSGTKEDQRNSSICGNACVQKNRDTFRENHGHWTCGCRKYDGLLGQCTQASIGSSNWILLLNDFPEQCGGEIYRIPKLHHFHWNGQIVFQCDVHVILYDTPSYGGHHFSLHLWNSSEQVKADFKKPKWVDELHQKQPLVDLDTVILAINSAASAKIFFERHVAPRRPIVQFFIVCRFLTFIWQLFAMSMASLSTLFYFILQLLHILLSFGSQSWIYIKSARIFRSTWISIRIRCCQILYWPIFLQDNGLRSLSCVEYAEKAALRRHSMWSSLALDVLLGNLIGWALLYNAESACWWVMNFTGEITYKSMRSSCAWLMGAPAGFKLNTELAGVLGMVSLNAIQIWSTLSVFLGFLSIYIIKGLAISGILFGMTIPAALIIDFFLLATLHISTLHWLVSLVYSTQTQALADLWRLFSSTKIREAALIRIERSRMLWIQNSLGAGGRKWNPLRQRLDSYDYTVKQHVVGSLLFTPLLLLLPTTSIFYTFFSIVNTTISLICILIEVAISVIHATPYIKIFLWLARQRRFPSGIWFEIVSCRSNLIDDTAICSPDKFDSSSDNLHCTQNGGKSGILVSFLHSNFLSIGELVVPHYRNVFSGVFSSFFAKFTHGVLTGKRVASTLGTALPSPLPWMSIPYKEYWYLCYDSILACCRS</sequence>
<protein>
    <recommendedName>
        <fullName evidence="4">N-acetylglucosaminyl transferase component</fullName>
    </recommendedName>
</protein>
<feature type="transmembrane region" description="Helical" evidence="1">
    <location>
        <begin position="459"/>
        <end position="478"/>
    </location>
</feature>